<feature type="transmembrane region" description="Helical" evidence="6">
    <location>
        <begin position="78"/>
        <end position="97"/>
    </location>
</feature>
<dbReference type="InterPro" id="IPR036259">
    <property type="entry name" value="MFS_trans_sf"/>
</dbReference>
<evidence type="ECO:0000256" key="5">
    <source>
        <dbReference type="ARBA" id="ARBA00023136"/>
    </source>
</evidence>
<evidence type="ECO:0000256" key="4">
    <source>
        <dbReference type="ARBA" id="ARBA00022989"/>
    </source>
</evidence>
<name>A0A0K0FBN0_STRVS</name>
<feature type="transmembrane region" description="Helical" evidence="6">
    <location>
        <begin position="48"/>
        <end position="71"/>
    </location>
</feature>
<evidence type="ECO:0000313" key="8">
    <source>
        <dbReference type="WBParaSite" id="SVE_0624300.1"/>
    </source>
</evidence>
<comment type="similarity">
    <text evidence="2">Belongs to the unc-93 family.</text>
</comment>
<dbReference type="GO" id="GO:0016020">
    <property type="term" value="C:membrane"/>
    <property type="evidence" value="ECO:0007669"/>
    <property type="project" value="UniProtKB-SubCell"/>
</dbReference>
<evidence type="ECO:0000313" key="7">
    <source>
        <dbReference type="Proteomes" id="UP000035680"/>
    </source>
</evidence>
<dbReference type="PANTHER" id="PTHR23294">
    <property type="entry name" value="ET TRANSLATION PRODUCT-RELATED"/>
    <property type="match status" value="1"/>
</dbReference>
<protein>
    <submittedName>
        <fullName evidence="8">UNC93-like protein MFSD11 (inferred by orthology to a human protein)</fullName>
    </submittedName>
</protein>
<dbReference type="WBParaSite" id="SVE_0624300.1">
    <property type="protein sequence ID" value="SVE_0624300.1"/>
    <property type="gene ID" value="SVE_0624300"/>
</dbReference>
<feature type="transmembrane region" description="Helical" evidence="6">
    <location>
        <begin position="136"/>
        <end position="157"/>
    </location>
</feature>
<feature type="transmembrane region" description="Helical" evidence="6">
    <location>
        <begin position="376"/>
        <end position="392"/>
    </location>
</feature>
<dbReference type="SUPFAM" id="SSF103473">
    <property type="entry name" value="MFS general substrate transporter"/>
    <property type="match status" value="1"/>
</dbReference>
<accession>A0A0K0FBN0</accession>
<keyword evidence="5 6" id="KW-0472">Membrane</keyword>
<comment type="subcellular location">
    <subcellularLocation>
        <location evidence="1">Membrane</location>
        <topology evidence="1">Multi-pass membrane protein</topology>
    </subcellularLocation>
</comment>
<feature type="transmembrane region" description="Helical" evidence="6">
    <location>
        <begin position="333"/>
        <end position="355"/>
    </location>
</feature>
<dbReference type="InterPro" id="IPR010291">
    <property type="entry name" value="Ion_channel_UNC-93"/>
</dbReference>
<feature type="transmembrane region" description="Helical" evidence="6">
    <location>
        <begin position="103"/>
        <end position="124"/>
    </location>
</feature>
<keyword evidence="4 6" id="KW-1133">Transmembrane helix</keyword>
<dbReference type="AlphaFoldDB" id="A0A0K0FBN0"/>
<keyword evidence="7" id="KW-1185">Reference proteome</keyword>
<dbReference type="Pfam" id="PF05978">
    <property type="entry name" value="UNC-93"/>
    <property type="match status" value="1"/>
</dbReference>
<evidence type="ECO:0000256" key="2">
    <source>
        <dbReference type="ARBA" id="ARBA00009172"/>
    </source>
</evidence>
<feature type="transmembrane region" description="Helical" evidence="6">
    <location>
        <begin position="227"/>
        <end position="248"/>
    </location>
</feature>
<organism evidence="7 8">
    <name type="scientific">Strongyloides venezuelensis</name>
    <name type="common">Threadworm</name>
    <dbReference type="NCBI Taxonomy" id="75913"/>
    <lineage>
        <taxon>Eukaryota</taxon>
        <taxon>Metazoa</taxon>
        <taxon>Ecdysozoa</taxon>
        <taxon>Nematoda</taxon>
        <taxon>Chromadorea</taxon>
        <taxon>Rhabditida</taxon>
        <taxon>Tylenchina</taxon>
        <taxon>Panagrolaimomorpha</taxon>
        <taxon>Strongyloidoidea</taxon>
        <taxon>Strongyloididae</taxon>
        <taxon>Strongyloides</taxon>
    </lineage>
</organism>
<evidence type="ECO:0000256" key="1">
    <source>
        <dbReference type="ARBA" id="ARBA00004141"/>
    </source>
</evidence>
<evidence type="ECO:0000256" key="3">
    <source>
        <dbReference type="ARBA" id="ARBA00022692"/>
    </source>
</evidence>
<proteinExistence type="inferred from homology"/>
<sequence>MAKELLLVHLLGVGFLFLYLGFDIKAMIEENMLHSVSHLDPNRMNAYAGYYGLALNYAASAITALITSYIVDTIGAKWSMVLSGFIFTIHMAFFMFLNSHVYYIVSALMGLGNSLSWTGHGVYLREITTKNNYLRNSAICWAVNLISLPLGGIALLVLEEFLEGELMDYMPISTIRIVMSLFLATSFISFILFSTLPNFSGSKKAFSKEKLVNSLKKNLTMIKDRRLQLLIPCFFFIGYESGYWVAIYPTCLTFLKTLNLGSTLRLTAFYTIACGIGQIIMSLIISWISKRYTVNGYKYSITLAGILHFMTFVLIFCCIPPESKYMHTSKESFLPASGFTVLLISFLLGAGDGAWNSIRTGACTSQFKDETSQAVSISRLFQSIGCSLSFIFGPSLNLYIEMTGLTIILVVTLISLFFLNHNYLVHTLMEENDKIKSDPGRKRGNIYHIESENTFKNIAS</sequence>
<feature type="transmembrane region" description="Helical" evidence="6">
    <location>
        <begin position="268"/>
        <end position="289"/>
    </location>
</feature>
<feature type="transmembrane region" description="Helical" evidence="6">
    <location>
        <begin position="301"/>
        <end position="321"/>
    </location>
</feature>
<keyword evidence="3 6" id="KW-0812">Transmembrane</keyword>
<dbReference type="InterPro" id="IPR051617">
    <property type="entry name" value="UNC-93-like_regulator"/>
</dbReference>
<reference evidence="8" key="2">
    <citation type="submission" date="2015-08" db="UniProtKB">
        <authorList>
            <consortium name="WormBaseParasite"/>
        </authorList>
    </citation>
    <scope>IDENTIFICATION</scope>
</reference>
<feature type="transmembrane region" description="Helical" evidence="6">
    <location>
        <begin position="7"/>
        <end position="28"/>
    </location>
</feature>
<dbReference type="Proteomes" id="UP000035680">
    <property type="component" value="Unassembled WGS sequence"/>
</dbReference>
<reference evidence="7" key="1">
    <citation type="submission" date="2014-07" db="EMBL/GenBank/DDBJ databases">
        <authorList>
            <person name="Martin A.A"/>
            <person name="De Silva N."/>
        </authorList>
    </citation>
    <scope>NUCLEOTIDE SEQUENCE</scope>
</reference>
<feature type="transmembrane region" description="Helical" evidence="6">
    <location>
        <begin position="177"/>
        <end position="199"/>
    </location>
</feature>
<dbReference type="PANTHER" id="PTHR23294:SF18">
    <property type="entry name" value="UNC93-LIKE PROTEIN MFSD11"/>
    <property type="match status" value="1"/>
</dbReference>
<feature type="transmembrane region" description="Helical" evidence="6">
    <location>
        <begin position="398"/>
        <end position="419"/>
    </location>
</feature>
<evidence type="ECO:0000256" key="6">
    <source>
        <dbReference type="SAM" id="Phobius"/>
    </source>
</evidence>
<dbReference type="Gene3D" id="1.20.1250.20">
    <property type="entry name" value="MFS general substrate transporter like domains"/>
    <property type="match status" value="2"/>
</dbReference>